<dbReference type="EMBL" id="QYBA01000127">
    <property type="protein sequence ID" value="TKY91807.1"/>
    <property type="molecule type" value="Genomic_DNA"/>
</dbReference>
<protein>
    <submittedName>
        <fullName evidence="1">Uncharacterized protein</fullName>
    </submittedName>
</protein>
<dbReference type="Proteomes" id="UP000315423">
    <property type="component" value="Unassembled WGS sequence"/>
</dbReference>
<gene>
    <name evidence="1" type="ORF">C5S46_03920</name>
</gene>
<name>A0AC61SB64_9EURY</name>
<sequence length="81" mass="9194">MCAIPRRNSGCIGLAFLFSYTLRSLALRGVVADIKELRIVHHNIALPVLFIREQTWMGGFEHVVGYEFFIFNVLVISLSLL</sequence>
<proteinExistence type="predicted"/>
<accession>A0AC61SB64</accession>
<evidence type="ECO:0000313" key="1">
    <source>
        <dbReference type="EMBL" id="TKY91807.1"/>
    </source>
</evidence>
<reference evidence="1" key="1">
    <citation type="submission" date="2018-09" db="EMBL/GenBank/DDBJ databases">
        <title>A genomic encyclopedia of anaerobic methanotrophic archaea.</title>
        <authorList>
            <person name="Skennerton C.T."/>
            <person name="Chadwick G.L."/>
            <person name="Laso-Perez R."/>
            <person name="Leu A.O."/>
            <person name="Speth D.R."/>
            <person name="Yu H."/>
            <person name="Morgan-Lang C."/>
            <person name="Hatzenpichler R."/>
            <person name="Goudeau D."/>
            <person name="Malmstrom R."/>
            <person name="Woyke T."/>
            <person name="Hallam S."/>
            <person name="Tyson G.W."/>
            <person name="Wegener G."/>
            <person name="Boetius A."/>
            <person name="Orphan V.J."/>
        </authorList>
    </citation>
    <scope>NUCLEOTIDE SEQUENCE</scope>
    <source>
        <strain evidence="1">CONS3730D10UFb2</strain>
    </source>
</reference>
<organism evidence="1 2">
    <name type="scientific">Candidatus Methanomarinus sp</name>
    <dbReference type="NCBI Taxonomy" id="3386244"/>
    <lineage>
        <taxon>Archaea</taxon>
        <taxon>Methanobacteriati</taxon>
        <taxon>Methanobacteriota</taxon>
        <taxon>Stenosarchaea group</taxon>
        <taxon>Methanomicrobia</taxon>
        <taxon>Methanosarcinales</taxon>
        <taxon>ANME-2 cluster</taxon>
        <taxon>Candidatus Methanocomedenaceae</taxon>
        <taxon>Candidatus Methanomarinus</taxon>
    </lineage>
</organism>
<comment type="caution">
    <text evidence="1">The sequence shown here is derived from an EMBL/GenBank/DDBJ whole genome shotgun (WGS) entry which is preliminary data.</text>
</comment>
<evidence type="ECO:0000313" key="2">
    <source>
        <dbReference type="Proteomes" id="UP000315423"/>
    </source>
</evidence>